<reference evidence="2" key="1">
    <citation type="journal article" date="2020" name="New Phytol.">
        <title>Comparative genomics reveals dynamic genome evolution in host specialist ectomycorrhizal fungi.</title>
        <authorList>
            <person name="Lofgren L.A."/>
            <person name="Nguyen N.H."/>
            <person name="Vilgalys R."/>
            <person name="Ruytinx J."/>
            <person name="Liao H.L."/>
            <person name="Branco S."/>
            <person name="Kuo A."/>
            <person name="LaButti K."/>
            <person name="Lipzen A."/>
            <person name="Andreopoulos W."/>
            <person name="Pangilinan J."/>
            <person name="Riley R."/>
            <person name="Hundley H."/>
            <person name="Na H."/>
            <person name="Barry K."/>
            <person name="Grigoriev I.V."/>
            <person name="Stajich J.E."/>
            <person name="Kennedy P.G."/>
        </authorList>
    </citation>
    <scope>NUCLEOTIDE SEQUENCE</scope>
    <source>
        <strain evidence="2">DOB743</strain>
    </source>
</reference>
<name>A0A9P7CZ71_9AGAM</name>
<evidence type="ECO:0000313" key="2">
    <source>
        <dbReference type="EMBL" id="KAG1774345.1"/>
    </source>
</evidence>
<feature type="region of interest" description="Disordered" evidence="1">
    <location>
        <begin position="62"/>
        <end position="97"/>
    </location>
</feature>
<feature type="region of interest" description="Disordered" evidence="1">
    <location>
        <begin position="174"/>
        <end position="228"/>
    </location>
</feature>
<comment type="caution">
    <text evidence="2">The sequence shown here is derived from an EMBL/GenBank/DDBJ whole genome shotgun (WGS) entry which is preliminary data.</text>
</comment>
<proteinExistence type="predicted"/>
<organism evidence="2 3">
    <name type="scientific">Suillus placidus</name>
    <dbReference type="NCBI Taxonomy" id="48579"/>
    <lineage>
        <taxon>Eukaryota</taxon>
        <taxon>Fungi</taxon>
        <taxon>Dikarya</taxon>
        <taxon>Basidiomycota</taxon>
        <taxon>Agaricomycotina</taxon>
        <taxon>Agaricomycetes</taxon>
        <taxon>Agaricomycetidae</taxon>
        <taxon>Boletales</taxon>
        <taxon>Suillineae</taxon>
        <taxon>Suillaceae</taxon>
        <taxon>Suillus</taxon>
    </lineage>
</organism>
<gene>
    <name evidence="2" type="ORF">EV702DRAFT_532402</name>
</gene>
<dbReference type="AlphaFoldDB" id="A0A9P7CZ71"/>
<protein>
    <submittedName>
        <fullName evidence="2">Uncharacterized protein</fullName>
    </submittedName>
</protein>
<accession>A0A9P7CZ71</accession>
<feature type="compositionally biased region" description="Polar residues" evidence="1">
    <location>
        <begin position="202"/>
        <end position="215"/>
    </location>
</feature>
<dbReference type="OrthoDB" id="2880777at2759"/>
<dbReference type="EMBL" id="JABBWD010000042">
    <property type="protein sequence ID" value="KAG1774345.1"/>
    <property type="molecule type" value="Genomic_DNA"/>
</dbReference>
<evidence type="ECO:0000256" key="1">
    <source>
        <dbReference type="SAM" id="MobiDB-lite"/>
    </source>
</evidence>
<keyword evidence="3" id="KW-1185">Reference proteome</keyword>
<evidence type="ECO:0000313" key="3">
    <source>
        <dbReference type="Proteomes" id="UP000714275"/>
    </source>
</evidence>
<dbReference type="Proteomes" id="UP000714275">
    <property type="component" value="Unassembled WGS sequence"/>
</dbReference>
<feature type="compositionally biased region" description="Acidic residues" evidence="1">
    <location>
        <begin position="219"/>
        <end position="228"/>
    </location>
</feature>
<sequence length="290" mass="33289">MDRVATQHAAISKTATKRTYTHKCGRCRTVLEYDTHADWPTINFLVNEHYLACPVKLDFRWPAPSQPPSEPDDTQNALSPLHDSNENMGAADGRHDEPFIAGFSKQRKSEAQRKQELKDDEYTYSVRPTSVRCRGCDREISLDKRSRYYSGLWTKHRGKCARIQKIESEKLARSGGFCPSNAERRPTAASSFKLDDPRTDGISRTANSVEYNASRPQLPDDEDLEEEDRDHIPFTSKSVLDASKHYCSPQTLALNQQFYNECWRRRDGPWKYRYATTKEIMEQTLGDIGS</sequence>